<accession>A0AAE1B2U4</accession>
<comment type="caution">
    <text evidence="1">The sequence shown here is derived from an EMBL/GenBank/DDBJ whole genome shotgun (WGS) entry which is preliminary data.</text>
</comment>
<name>A0AAE1B2U4_9GAST</name>
<gene>
    <name evidence="1" type="ORF">RRG08_007191</name>
</gene>
<evidence type="ECO:0000313" key="2">
    <source>
        <dbReference type="Proteomes" id="UP001283361"/>
    </source>
</evidence>
<keyword evidence="2" id="KW-1185">Reference proteome</keyword>
<proteinExistence type="predicted"/>
<organism evidence="1 2">
    <name type="scientific">Elysia crispata</name>
    <name type="common">lettuce slug</name>
    <dbReference type="NCBI Taxonomy" id="231223"/>
    <lineage>
        <taxon>Eukaryota</taxon>
        <taxon>Metazoa</taxon>
        <taxon>Spiralia</taxon>
        <taxon>Lophotrochozoa</taxon>
        <taxon>Mollusca</taxon>
        <taxon>Gastropoda</taxon>
        <taxon>Heterobranchia</taxon>
        <taxon>Euthyneura</taxon>
        <taxon>Panpulmonata</taxon>
        <taxon>Sacoglossa</taxon>
        <taxon>Placobranchoidea</taxon>
        <taxon>Plakobranchidae</taxon>
        <taxon>Elysia</taxon>
    </lineage>
</organism>
<dbReference type="AlphaFoldDB" id="A0AAE1B2U4"/>
<reference evidence="1" key="1">
    <citation type="journal article" date="2023" name="G3 (Bethesda)">
        <title>A reference genome for the long-term kleptoplast-retaining sea slug Elysia crispata morphotype clarki.</title>
        <authorList>
            <person name="Eastman K.E."/>
            <person name="Pendleton A.L."/>
            <person name="Shaikh M.A."/>
            <person name="Suttiyut T."/>
            <person name="Ogas R."/>
            <person name="Tomko P."/>
            <person name="Gavelis G."/>
            <person name="Widhalm J.R."/>
            <person name="Wisecaver J.H."/>
        </authorList>
    </citation>
    <scope>NUCLEOTIDE SEQUENCE</scope>
    <source>
        <strain evidence="1">ECLA1</strain>
    </source>
</reference>
<evidence type="ECO:0000313" key="1">
    <source>
        <dbReference type="EMBL" id="KAK3798834.1"/>
    </source>
</evidence>
<sequence>MSICAVVIQGMDNKMRPTDNVDASTCFRISCAATSCTSEELAHNTPVVWSSRGSCDKMAASGRSCVCVLSWRELSRSGLDQLAQSDYGFPKSWSLRCRTRRYAMEALLVE</sequence>
<dbReference type="Proteomes" id="UP001283361">
    <property type="component" value="Unassembled WGS sequence"/>
</dbReference>
<dbReference type="EMBL" id="JAWDGP010000620">
    <property type="protein sequence ID" value="KAK3798834.1"/>
    <property type="molecule type" value="Genomic_DNA"/>
</dbReference>
<protein>
    <submittedName>
        <fullName evidence="1">Uncharacterized protein</fullName>
    </submittedName>
</protein>